<dbReference type="Proteomes" id="UP001255185">
    <property type="component" value="Unassembled WGS sequence"/>
</dbReference>
<protein>
    <recommendedName>
        <fullName evidence="3">Lipoprotein</fullName>
    </recommendedName>
</protein>
<gene>
    <name evidence="1" type="ORF">J2X31_003709</name>
</gene>
<name>A0ABU1TUX6_9FLAO</name>
<sequence length="150" mass="17938">MKNIIIYLFCSFFLNCDNKKESQYLEIYYMGPNISTPYSYSCSEIYEDKSKEKINYKKIDDQQQVKTFMNLFNQYQISNDSSGIDSRIKILIYNKSKIDTLCLGEYFNTYRNGIKVEDNKQLLNFVKEIIDYENTVPAFVKKHPERYKNK</sequence>
<dbReference type="EMBL" id="JAVDVI010000030">
    <property type="protein sequence ID" value="MDR6969675.1"/>
    <property type="molecule type" value="Genomic_DNA"/>
</dbReference>
<accession>A0ABU1TUX6</accession>
<evidence type="ECO:0000313" key="1">
    <source>
        <dbReference type="EMBL" id="MDR6969675.1"/>
    </source>
</evidence>
<dbReference type="RefSeq" id="WP_310028981.1">
    <property type="nucleotide sequence ID" value="NZ_JAVDVI010000030.1"/>
</dbReference>
<evidence type="ECO:0000313" key="2">
    <source>
        <dbReference type="Proteomes" id="UP001255185"/>
    </source>
</evidence>
<keyword evidence="2" id="KW-1185">Reference proteome</keyword>
<organism evidence="1 2">
    <name type="scientific">Flavobacterium arsenatis</name>
    <dbReference type="NCBI Taxonomy" id="1484332"/>
    <lineage>
        <taxon>Bacteria</taxon>
        <taxon>Pseudomonadati</taxon>
        <taxon>Bacteroidota</taxon>
        <taxon>Flavobacteriia</taxon>
        <taxon>Flavobacteriales</taxon>
        <taxon>Flavobacteriaceae</taxon>
        <taxon>Flavobacterium</taxon>
    </lineage>
</organism>
<evidence type="ECO:0008006" key="3">
    <source>
        <dbReference type="Google" id="ProtNLM"/>
    </source>
</evidence>
<reference evidence="1 2" key="1">
    <citation type="submission" date="2023-07" db="EMBL/GenBank/DDBJ databases">
        <title>Sorghum-associated microbial communities from plants grown in Nebraska, USA.</title>
        <authorList>
            <person name="Schachtman D."/>
        </authorList>
    </citation>
    <scope>NUCLEOTIDE SEQUENCE [LARGE SCALE GENOMIC DNA]</scope>
    <source>
        <strain evidence="1 2">3773</strain>
    </source>
</reference>
<proteinExistence type="predicted"/>
<comment type="caution">
    <text evidence="1">The sequence shown here is derived from an EMBL/GenBank/DDBJ whole genome shotgun (WGS) entry which is preliminary data.</text>
</comment>